<evidence type="ECO:0000313" key="1">
    <source>
        <dbReference type="EMBL" id="AWV22906.1"/>
    </source>
</evidence>
<dbReference type="EMBL" id="CP025189">
    <property type="protein sequence ID" value="AWV22906.1"/>
    <property type="molecule type" value="Genomic_DNA"/>
</dbReference>
<gene>
    <name evidence="1" type="ORF">RADP37_01922</name>
</gene>
<name>A0A4Y1MY12_9PROT</name>
<sequence length="175" mass="19529">MVLMGCAGVPRGTEGPPPTLPSNFRQTIAVSMAAAFLHDGTGPAEIQPEPVRRVTLFEGEQTLLFARYPVRRVDFLGRNMPGMRCFTISTPWKSGDGKIEITVRSEKRDPQECLVNTALVPFTELNEMRRRAEDCKARGQKTCILSTTFSGGEAELLRRIERLQDPPLPRGNPFR</sequence>
<dbReference type="AlphaFoldDB" id="A0A4Y1MY12"/>
<accession>A0A4Y1MY12</accession>
<protein>
    <submittedName>
        <fullName evidence="1">Uncharacterized protein</fullName>
    </submittedName>
</protein>
<organism evidence="1">
    <name type="scientific">Roseomonas mucosa</name>
    <dbReference type="NCBI Taxonomy" id="207340"/>
    <lineage>
        <taxon>Bacteria</taxon>
        <taxon>Pseudomonadati</taxon>
        <taxon>Pseudomonadota</taxon>
        <taxon>Alphaproteobacteria</taxon>
        <taxon>Acetobacterales</taxon>
        <taxon>Roseomonadaceae</taxon>
        <taxon>Roseomonas</taxon>
    </lineage>
</organism>
<reference evidence="1" key="1">
    <citation type="submission" date="2017-12" db="EMBL/GenBank/DDBJ databases">
        <authorList>
            <person name="Martens C."/>
            <person name="Dahlstrom E."/>
            <person name="Barbian K."/>
            <person name="Sykora L."/>
            <person name="Ricklefs S."/>
            <person name="Bruno D."/>
            <person name="Anzick I."/>
            <person name="Myles I."/>
            <person name="Datta S.K."/>
        </authorList>
    </citation>
    <scope>NUCLEOTIDE SEQUENCE</scope>
    <source>
        <strain evidence="1">AD2</strain>
    </source>
</reference>
<proteinExistence type="predicted"/>